<keyword evidence="3" id="KW-1185">Reference proteome</keyword>
<name>X6PCY5_RETFI</name>
<dbReference type="InterPro" id="IPR002539">
    <property type="entry name" value="MaoC-like_dom"/>
</dbReference>
<evidence type="ECO:0000313" key="3">
    <source>
        <dbReference type="Proteomes" id="UP000023152"/>
    </source>
</evidence>
<accession>X6PCY5</accession>
<dbReference type="Proteomes" id="UP000023152">
    <property type="component" value="Unassembled WGS sequence"/>
</dbReference>
<dbReference type="AlphaFoldDB" id="X6PCY5"/>
<feature type="domain" description="MaoC-like" evidence="1">
    <location>
        <begin position="94"/>
        <end position="185"/>
    </location>
</feature>
<gene>
    <name evidence="2" type="ORF">RFI_00700</name>
</gene>
<organism evidence="2 3">
    <name type="scientific">Reticulomyxa filosa</name>
    <dbReference type="NCBI Taxonomy" id="46433"/>
    <lineage>
        <taxon>Eukaryota</taxon>
        <taxon>Sar</taxon>
        <taxon>Rhizaria</taxon>
        <taxon>Retaria</taxon>
        <taxon>Foraminifera</taxon>
        <taxon>Monothalamids</taxon>
        <taxon>Reticulomyxidae</taxon>
        <taxon>Reticulomyxa</taxon>
    </lineage>
</organism>
<dbReference type="PANTHER" id="PTHR42993:SF1">
    <property type="entry name" value="MAOC-LIKE DEHYDRATASE DOMAIN-CONTAINING PROTEIN"/>
    <property type="match status" value="1"/>
</dbReference>
<dbReference type="Pfam" id="PF01575">
    <property type="entry name" value="MaoC_dehydratas"/>
    <property type="match status" value="1"/>
</dbReference>
<dbReference type="PANTHER" id="PTHR42993">
    <property type="entry name" value="MAOC-LIKE DEHYDRATASE DOMAIN-CONTAINING PROTEIN"/>
    <property type="match status" value="1"/>
</dbReference>
<dbReference type="EMBL" id="ASPP01000746">
    <property type="protein sequence ID" value="ETO36360.1"/>
    <property type="molecule type" value="Genomic_DNA"/>
</dbReference>
<reference evidence="2 3" key="1">
    <citation type="journal article" date="2013" name="Curr. Biol.">
        <title>The Genome of the Foraminiferan Reticulomyxa filosa.</title>
        <authorList>
            <person name="Glockner G."/>
            <person name="Hulsmann N."/>
            <person name="Schleicher M."/>
            <person name="Noegel A.A."/>
            <person name="Eichinger L."/>
            <person name="Gallinger C."/>
            <person name="Pawlowski J."/>
            <person name="Sierra R."/>
            <person name="Euteneuer U."/>
            <person name="Pillet L."/>
            <person name="Moustafa A."/>
            <person name="Platzer M."/>
            <person name="Groth M."/>
            <person name="Szafranski K."/>
            <person name="Schliwa M."/>
        </authorList>
    </citation>
    <scope>NUCLEOTIDE SEQUENCE [LARGE SCALE GENOMIC DNA]</scope>
</reference>
<sequence>MSQLDNPLDSRRRLNKLISHLFPRQSDISVNPTNYVSLSQIETEWKSHIGKELSPSAWIQLDQGKIDQFSKLREIVLHRTEFGKNKDKKRGEGDLTGDHNWIHKYDAKERGSPFDDTVAHGLLSLSFTPTMLYEVMMSDFHVLPLKNMKSNVNYGYDKIRFISPVLANNSIRGKFQIKSVSKNEHQNAVRVVWIISIETKHRDTNQIKQAVLVEYVTLFIYNSFKSSK</sequence>
<dbReference type="SUPFAM" id="SSF54637">
    <property type="entry name" value="Thioesterase/thiol ester dehydrase-isomerase"/>
    <property type="match status" value="1"/>
</dbReference>
<protein>
    <submittedName>
        <fullName evidence="2">Nodulation protein n</fullName>
    </submittedName>
</protein>
<comment type="caution">
    <text evidence="2">The sequence shown here is derived from an EMBL/GenBank/DDBJ whole genome shotgun (WGS) entry which is preliminary data.</text>
</comment>
<proteinExistence type="predicted"/>
<dbReference type="Gene3D" id="3.10.129.10">
    <property type="entry name" value="Hotdog Thioesterase"/>
    <property type="match status" value="1"/>
</dbReference>
<dbReference type="OrthoDB" id="14712at2759"/>
<dbReference type="InterPro" id="IPR029069">
    <property type="entry name" value="HotDog_dom_sf"/>
</dbReference>
<evidence type="ECO:0000313" key="2">
    <source>
        <dbReference type="EMBL" id="ETO36360.1"/>
    </source>
</evidence>
<evidence type="ECO:0000259" key="1">
    <source>
        <dbReference type="Pfam" id="PF01575"/>
    </source>
</evidence>